<dbReference type="Gene3D" id="3.40.50.720">
    <property type="entry name" value="NAD(P)-binding Rossmann-like Domain"/>
    <property type="match status" value="1"/>
</dbReference>
<dbReference type="InterPro" id="IPR000683">
    <property type="entry name" value="Gfo/Idh/MocA-like_OxRdtase_N"/>
</dbReference>
<feature type="domain" description="GFO/IDH/MocA-like oxidoreductase" evidence="2">
    <location>
        <begin position="134"/>
        <end position="252"/>
    </location>
</feature>
<dbReference type="Gene3D" id="3.30.360.10">
    <property type="entry name" value="Dihydrodipicolinate Reductase, domain 2"/>
    <property type="match status" value="1"/>
</dbReference>
<dbReference type="SUPFAM" id="SSF55347">
    <property type="entry name" value="Glyceraldehyde-3-phosphate dehydrogenase-like, C-terminal domain"/>
    <property type="match status" value="1"/>
</dbReference>
<sequence length="330" mass="37028">MFSAAVIGYKNHAKRVIDCLVNQLGIQQVTVYHPNNDKVSQLQNQVTEAIRYSSNWDDVLDCDAIFICSPSGTHVSYIQKILKTSQGGGELPYIYCEKPPGVTKTELFWLEDSKPVLCDRLYFGFNYRFSPLLQQLKKIVQSGELGSPICANFNISHGLAFKPGMGSNWRFCDPSVFSKVSGNLGIHYVDMCLECFGPLEKHTLYERNIAGNTQADTAVIQLVFKSGMVCNIMLTYASVFTKDVDVFFSDGIFQAENSEISIYSPRDTFNSRNEFCKPKAHTVNMHSGGLYQASGLYDSLDHFVQVVQNKATFDLVQYEQSLTVTRVFLA</sequence>
<dbReference type="Pfam" id="PF01408">
    <property type="entry name" value="GFO_IDH_MocA"/>
    <property type="match status" value="1"/>
</dbReference>
<reference evidence="3 4" key="1">
    <citation type="submission" date="2017-09" db="EMBL/GenBank/DDBJ databases">
        <authorList>
            <person name="Ehlers B."/>
            <person name="Leendertz F.H."/>
        </authorList>
    </citation>
    <scope>NUCLEOTIDE SEQUENCE [LARGE SCALE GENOMIC DNA]</scope>
    <source>
        <strain evidence="3 4">DSM 18289</strain>
    </source>
</reference>
<evidence type="ECO:0000259" key="1">
    <source>
        <dbReference type="Pfam" id="PF01408"/>
    </source>
</evidence>
<organism evidence="3 4">
    <name type="scientific">Cohaesibacter gelatinilyticus</name>
    <dbReference type="NCBI Taxonomy" id="372072"/>
    <lineage>
        <taxon>Bacteria</taxon>
        <taxon>Pseudomonadati</taxon>
        <taxon>Pseudomonadota</taxon>
        <taxon>Alphaproteobacteria</taxon>
        <taxon>Hyphomicrobiales</taxon>
        <taxon>Cohaesibacteraceae</taxon>
    </lineage>
</organism>
<dbReference type="InterPro" id="IPR036291">
    <property type="entry name" value="NAD(P)-bd_dom_sf"/>
</dbReference>
<keyword evidence="4" id="KW-1185">Reference proteome</keyword>
<dbReference type="InterPro" id="IPR055170">
    <property type="entry name" value="GFO_IDH_MocA-like_dom"/>
</dbReference>
<accession>A0A285PEK0</accession>
<proteinExistence type="predicted"/>
<dbReference type="PANTHER" id="PTHR43708:SF8">
    <property type="entry name" value="OXIDOREDUCTASE"/>
    <property type="match status" value="1"/>
</dbReference>
<dbReference type="PANTHER" id="PTHR43708">
    <property type="entry name" value="CONSERVED EXPRESSED OXIDOREDUCTASE (EUROFUNG)"/>
    <property type="match status" value="1"/>
</dbReference>
<dbReference type="OrthoDB" id="9815825at2"/>
<dbReference type="Pfam" id="PF22725">
    <property type="entry name" value="GFO_IDH_MocA_C3"/>
    <property type="match status" value="1"/>
</dbReference>
<dbReference type="RefSeq" id="WP_097154527.1">
    <property type="nucleotide sequence ID" value="NZ_OBEL01000004.1"/>
</dbReference>
<evidence type="ECO:0000259" key="2">
    <source>
        <dbReference type="Pfam" id="PF22725"/>
    </source>
</evidence>
<feature type="domain" description="Gfo/Idh/MocA-like oxidoreductase N-terminal" evidence="1">
    <location>
        <begin position="3"/>
        <end position="103"/>
    </location>
</feature>
<dbReference type="AlphaFoldDB" id="A0A285PEK0"/>
<dbReference type="InterPro" id="IPR051317">
    <property type="entry name" value="Gfo/Idh/MocA_oxidoreduct"/>
</dbReference>
<dbReference type="SUPFAM" id="SSF51735">
    <property type="entry name" value="NAD(P)-binding Rossmann-fold domains"/>
    <property type="match status" value="1"/>
</dbReference>
<dbReference type="GO" id="GO:0000166">
    <property type="term" value="F:nucleotide binding"/>
    <property type="evidence" value="ECO:0007669"/>
    <property type="project" value="InterPro"/>
</dbReference>
<gene>
    <name evidence="3" type="ORF">SAMN06265368_3248</name>
</gene>
<dbReference type="Proteomes" id="UP000219439">
    <property type="component" value="Unassembled WGS sequence"/>
</dbReference>
<dbReference type="EMBL" id="OBEL01000004">
    <property type="protein sequence ID" value="SNZ20145.1"/>
    <property type="molecule type" value="Genomic_DNA"/>
</dbReference>
<protein>
    <submittedName>
        <fullName evidence="3">Predicted dehydrogenase</fullName>
    </submittedName>
</protein>
<evidence type="ECO:0000313" key="4">
    <source>
        <dbReference type="Proteomes" id="UP000219439"/>
    </source>
</evidence>
<name>A0A285PEK0_9HYPH</name>
<evidence type="ECO:0000313" key="3">
    <source>
        <dbReference type="EMBL" id="SNZ20145.1"/>
    </source>
</evidence>